<dbReference type="RefSeq" id="WP_071089637.1">
    <property type="nucleotide sequence ID" value="NZ_MBLM01000153.1"/>
</dbReference>
<keyword evidence="1" id="KW-1133">Transmembrane helix</keyword>
<protein>
    <submittedName>
        <fullName evidence="2">Uncharacterized protein</fullName>
    </submittedName>
</protein>
<proteinExistence type="predicted"/>
<reference evidence="3" key="1">
    <citation type="submission" date="2016-07" db="EMBL/GenBank/DDBJ databases">
        <title>Sequence Frankia sp. strain CcI1.17.</title>
        <authorList>
            <person name="Ghodhbane-Gtari F."/>
            <person name="Swanson E."/>
            <person name="Gueddou A."/>
            <person name="Morris K."/>
            <person name="Hezbri K."/>
            <person name="Ktari A."/>
            <person name="Nouioui I."/>
            <person name="Abebe-Akele F."/>
            <person name="Simpson S."/>
            <person name="Thomas K."/>
            <person name="Gtari M."/>
            <person name="Tisa L.S."/>
            <person name="Hurst S."/>
        </authorList>
    </citation>
    <scope>NUCLEOTIDE SEQUENCE [LARGE SCALE GENOMIC DNA]</scope>
    <source>
        <strain evidence="3">Cc1.17</strain>
    </source>
</reference>
<comment type="caution">
    <text evidence="2">The sequence shown here is derived from an EMBL/GenBank/DDBJ whole genome shotgun (WGS) entry which is preliminary data.</text>
</comment>
<dbReference type="EMBL" id="MBLM01000153">
    <property type="protein sequence ID" value="OHV30377.1"/>
    <property type="molecule type" value="Genomic_DNA"/>
</dbReference>
<sequence>MKKLLRRVRAAARNDLKRTTGLRFGLLYLWHSPRVLLGWFLLSLVTWGVLLLIQRATGWQSFPAGLGMAVLLAGGLYVSPRIYSARHEDDGEV</sequence>
<feature type="transmembrane region" description="Helical" evidence="1">
    <location>
        <begin position="59"/>
        <end position="78"/>
    </location>
</feature>
<evidence type="ECO:0000313" key="3">
    <source>
        <dbReference type="Proteomes" id="UP000179627"/>
    </source>
</evidence>
<name>A0A1S1Q9U0_9ACTN</name>
<organism evidence="2 3">
    <name type="scientific">Parafrankia colletiae</name>
    <dbReference type="NCBI Taxonomy" id="573497"/>
    <lineage>
        <taxon>Bacteria</taxon>
        <taxon>Bacillati</taxon>
        <taxon>Actinomycetota</taxon>
        <taxon>Actinomycetes</taxon>
        <taxon>Frankiales</taxon>
        <taxon>Frankiaceae</taxon>
        <taxon>Parafrankia</taxon>
    </lineage>
</organism>
<evidence type="ECO:0000313" key="2">
    <source>
        <dbReference type="EMBL" id="OHV30377.1"/>
    </source>
</evidence>
<dbReference type="Proteomes" id="UP000179627">
    <property type="component" value="Unassembled WGS sequence"/>
</dbReference>
<dbReference type="AlphaFoldDB" id="A0A1S1Q9U0"/>
<keyword evidence="3" id="KW-1185">Reference proteome</keyword>
<keyword evidence="1" id="KW-0812">Transmembrane</keyword>
<gene>
    <name evidence="2" type="ORF">CC117_27540</name>
</gene>
<accession>A0A1S1Q9U0</accession>
<evidence type="ECO:0000256" key="1">
    <source>
        <dbReference type="SAM" id="Phobius"/>
    </source>
</evidence>
<keyword evidence="1" id="KW-0472">Membrane</keyword>